<reference evidence="3" key="1">
    <citation type="submission" date="2020-11" db="EMBL/GenBank/DDBJ databases">
        <authorList>
            <consortium name="DOE Joint Genome Institute"/>
            <person name="Ahrendt S."/>
            <person name="Riley R."/>
            <person name="Andreopoulos W."/>
            <person name="Labutti K."/>
            <person name="Pangilinan J."/>
            <person name="Ruiz-Duenas F.J."/>
            <person name="Barrasa J.M."/>
            <person name="Sanchez-Garcia M."/>
            <person name="Camarero S."/>
            <person name="Miyauchi S."/>
            <person name="Serrano A."/>
            <person name="Linde D."/>
            <person name="Babiker R."/>
            <person name="Drula E."/>
            <person name="Ayuso-Fernandez I."/>
            <person name="Pacheco R."/>
            <person name="Padilla G."/>
            <person name="Ferreira P."/>
            <person name="Barriuso J."/>
            <person name="Kellner H."/>
            <person name="Castanera R."/>
            <person name="Alfaro M."/>
            <person name="Ramirez L."/>
            <person name="Pisabarro A.G."/>
            <person name="Kuo A."/>
            <person name="Tritt A."/>
            <person name="Lipzen A."/>
            <person name="He G."/>
            <person name="Yan M."/>
            <person name="Ng V."/>
            <person name="Cullen D."/>
            <person name="Martin F."/>
            <person name="Rosso M.-N."/>
            <person name="Henrissat B."/>
            <person name="Hibbett D."/>
            <person name="Martinez A.T."/>
            <person name="Grigoriev I.V."/>
        </authorList>
    </citation>
    <scope>NUCLEOTIDE SEQUENCE</scope>
    <source>
        <strain evidence="3">CBS 506.95</strain>
    </source>
</reference>
<sequence length="557" mass="63207">MNAHNEILQRALQFHFGDRSLYSIIWSCFLTIFACTWIAVHPNVPAERDGAFRIFLRRFSIMLYLLMTPEMIILWAARQHFAAKKLAQKYQEHGWTRTHAFFLVMGGFALYDPDTNSFIRTLDPQDLDDLHASEKITWPRVSAEQIQDRSKADFLAKTVVLVQTTWFIIGCIARAVNKLPVTELEIVTLAFAVLNGVVYWLWWDKPMDVRCPVEVYYRTSQTHSHSRKLDYTTILHQGALLTEEPSTITSTSRLATIPTIARSTTLFSSSDKDITMSPRTTLSHPRLEEPGPHSQISYPPQPLNRRSSSNAPHAIGRFRGMLNDETQNRGRLKGYFHIFLKRPVAVTFGAFDDMLALDELRPHRRRVPTFYSPRLGGRKSTTQHNPSQKGVAEAVRRASILTSKKRETNVKEGERDNEHEMDAAFGLAVASLVVLVFGAIHLAAWHSTFPTVIERWLWRASSLSIITLPFIMSFGGLIMVLLDPDDDLDQERLSKGRRIWAQALSMIGYGAAVLAIAVYMLSRAALLVLPLIQLRKGALDKAAFVDVDWVAFLPHVE</sequence>
<feature type="transmembrane region" description="Helical" evidence="2">
    <location>
        <begin position="154"/>
        <end position="176"/>
    </location>
</feature>
<dbReference type="AlphaFoldDB" id="A0A9P6JLE5"/>
<protein>
    <submittedName>
        <fullName evidence="3">Uncharacterized protein</fullName>
    </submittedName>
</protein>
<feature type="region of interest" description="Disordered" evidence="1">
    <location>
        <begin position="270"/>
        <end position="310"/>
    </location>
</feature>
<proteinExistence type="predicted"/>
<feature type="transmembrane region" description="Helical" evidence="2">
    <location>
        <begin position="503"/>
        <end position="521"/>
    </location>
</feature>
<dbReference type="PANTHER" id="PTHR35043:SF7">
    <property type="entry name" value="TRANSCRIPTION FACTOR DOMAIN-CONTAINING PROTEIN"/>
    <property type="match status" value="1"/>
</dbReference>
<organism evidence="3 4">
    <name type="scientific">Crepidotus variabilis</name>
    <dbReference type="NCBI Taxonomy" id="179855"/>
    <lineage>
        <taxon>Eukaryota</taxon>
        <taxon>Fungi</taxon>
        <taxon>Dikarya</taxon>
        <taxon>Basidiomycota</taxon>
        <taxon>Agaricomycotina</taxon>
        <taxon>Agaricomycetes</taxon>
        <taxon>Agaricomycetidae</taxon>
        <taxon>Agaricales</taxon>
        <taxon>Agaricineae</taxon>
        <taxon>Crepidotaceae</taxon>
        <taxon>Crepidotus</taxon>
    </lineage>
</organism>
<feature type="transmembrane region" description="Helical" evidence="2">
    <location>
        <begin position="59"/>
        <end position="77"/>
    </location>
</feature>
<feature type="transmembrane region" description="Helical" evidence="2">
    <location>
        <begin position="182"/>
        <end position="202"/>
    </location>
</feature>
<feature type="compositionally biased region" description="Polar residues" evidence="1">
    <location>
        <begin position="294"/>
        <end position="310"/>
    </location>
</feature>
<keyword evidence="2" id="KW-0812">Transmembrane</keyword>
<dbReference type="EMBL" id="MU157887">
    <property type="protein sequence ID" value="KAF9525227.1"/>
    <property type="molecule type" value="Genomic_DNA"/>
</dbReference>
<feature type="compositionally biased region" description="Polar residues" evidence="1">
    <location>
        <begin position="379"/>
        <end position="388"/>
    </location>
</feature>
<feature type="region of interest" description="Disordered" evidence="1">
    <location>
        <begin position="369"/>
        <end position="393"/>
    </location>
</feature>
<evidence type="ECO:0000313" key="4">
    <source>
        <dbReference type="Proteomes" id="UP000807306"/>
    </source>
</evidence>
<keyword evidence="2" id="KW-1133">Transmembrane helix</keyword>
<feature type="transmembrane region" description="Helical" evidence="2">
    <location>
        <begin position="456"/>
        <end position="482"/>
    </location>
</feature>
<dbReference type="OrthoDB" id="9451547at2759"/>
<name>A0A9P6JLE5_9AGAR</name>
<dbReference type="PANTHER" id="PTHR35043">
    <property type="entry name" value="TRANSCRIPTION FACTOR DOMAIN-CONTAINING PROTEIN"/>
    <property type="match status" value="1"/>
</dbReference>
<accession>A0A9P6JLE5</accession>
<comment type="caution">
    <text evidence="3">The sequence shown here is derived from an EMBL/GenBank/DDBJ whole genome shotgun (WGS) entry which is preliminary data.</text>
</comment>
<keyword evidence="4" id="KW-1185">Reference proteome</keyword>
<gene>
    <name evidence="3" type="ORF">CPB83DRAFT_796745</name>
</gene>
<evidence type="ECO:0000256" key="2">
    <source>
        <dbReference type="SAM" id="Phobius"/>
    </source>
</evidence>
<dbReference type="Proteomes" id="UP000807306">
    <property type="component" value="Unassembled WGS sequence"/>
</dbReference>
<feature type="transmembrane region" description="Helical" evidence="2">
    <location>
        <begin position="21"/>
        <end position="39"/>
    </location>
</feature>
<feature type="transmembrane region" description="Helical" evidence="2">
    <location>
        <begin position="423"/>
        <end position="444"/>
    </location>
</feature>
<evidence type="ECO:0000256" key="1">
    <source>
        <dbReference type="SAM" id="MobiDB-lite"/>
    </source>
</evidence>
<keyword evidence="2" id="KW-0472">Membrane</keyword>
<evidence type="ECO:0000313" key="3">
    <source>
        <dbReference type="EMBL" id="KAF9525227.1"/>
    </source>
</evidence>